<protein>
    <submittedName>
        <fullName evidence="1">Uncharacterized protein</fullName>
    </submittedName>
</protein>
<dbReference type="Proteomes" id="UP000800036">
    <property type="component" value="Unassembled WGS sequence"/>
</dbReference>
<dbReference type="EMBL" id="ML976778">
    <property type="protein sequence ID" value="KAF1964728.1"/>
    <property type="molecule type" value="Genomic_DNA"/>
</dbReference>
<dbReference type="AlphaFoldDB" id="A0A6A5UJ01"/>
<keyword evidence="2" id="KW-1185">Reference proteome</keyword>
<gene>
    <name evidence="1" type="ORF">BU23DRAFT_51957</name>
</gene>
<evidence type="ECO:0000313" key="2">
    <source>
        <dbReference type="Proteomes" id="UP000800036"/>
    </source>
</evidence>
<name>A0A6A5UJ01_9PLEO</name>
<accession>A0A6A5UJ01</accession>
<organism evidence="1 2">
    <name type="scientific">Bimuria novae-zelandiae CBS 107.79</name>
    <dbReference type="NCBI Taxonomy" id="1447943"/>
    <lineage>
        <taxon>Eukaryota</taxon>
        <taxon>Fungi</taxon>
        <taxon>Dikarya</taxon>
        <taxon>Ascomycota</taxon>
        <taxon>Pezizomycotina</taxon>
        <taxon>Dothideomycetes</taxon>
        <taxon>Pleosporomycetidae</taxon>
        <taxon>Pleosporales</taxon>
        <taxon>Massarineae</taxon>
        <taxon>Didymosphaeriaceae</taxon>
        <taxon>Bimuria</taxon>
    </lineage>
</organism>
<proteinExistence type="predicted"/>
<sequence length="167" mass="18565">MLRRQNYLHQFLRLQRVGSSQARGNFRRHASVRCHACGQFLVFSREKRLPSNQTGIISKRDEPCLELLKPITQQPRPGVDACSPPVHMASVLIQAVNYRGVGPLASPTANTPMHASAHKLVLKHTAALLASIPHRCAVDHSQSDGARFYAWKYCPTQPHIIFAAIGI</sequence>
<reference evidence="1" key="1">
    <citation type="journal article" date="2020" name="Stud. Mycol.">
        <title>101 Dothideomycetes genomes: a test case for predicting lifestyles and emergence of pathogens.</title>
        <authorList>
            <person name="Haridas S."/>
            <person name="Albert R."/>
            <person name="Binder M."/>
            <person name="Bloem J."/>
            <person name="Labutti K."/>
            <person name="Salamov A."/>
            <person name="Andreopoulos B."/>
            <person name="Baker S."/>
            <person name="Barry K."/>
            <person name="Bills G."/>
            <person name="Bluhm B."/>
            <person name="Cannon C."/>
            <person name="Castanera R."/>
            <person name="Culley D."/>
            <person name="Daum C."/>
            <person name="Ezra D."/>
            <person name="Gonzalez J."/>
            <person name="Henrissat B."/>
            <person name="Kuo A."/>
            <person name="Liang C."/>
            <person name="Lipzen A."/>
            <person name="Lutzoni F."/>
            <person name="Magnuson J."/>
            <person name="Mondo S."/>
            <person name="Nolan M."/>
            <person name="Ohm R."/>
            <person name="Pangilinan J."/>
            <person name="Park H.-J."/>
            <person name="Ramirez L."/>
            <person name="Alfaro M."/>
            <person name="Sun H."/>
            <person name="Tritt A."/>
            <person name="Yoshinaga Y."/>
            <person name="Zwiers L.-H."/>
            <person name="Turgeon B."/>
            <person name="Goodwin S."/>
            <person name="Spatafora J."/>
            <person name="Crous P."/>
            <person name="Grigoriev I."/>
        </authorList>
    </citation>
    <scope>NUCLEOTIDE SEQUENCE</scope>
    <source>
        <strain evidence="1">CBS 107.79</strain>
    </source>
</reference>
<evidence type="ECO:0000313" key="1">
    <source>
        <dbReference type="EMBL" id="KAF1964728.1"/>
    </source>
</evidence>